<proteinExistence type="predicted"/>
<evidence type="ECO:0000313" key="1">
    <source>
        <dbReference type="Proteomes" id="UP001165740"/>
    </source>
</evidence>
<sequence>MYCSNESSTEGCYCEHKVNDTYYVTCRFEAQKALSEAKIRGKLSNVNGIHKHSDPQRFPIIYDLESMTVYANEQKIIKDKCEITLNSKVRQIHVVCDHAPPPCKLSVSSDGKLLATGENSVHVTEITSDSFTVECNVCNTYIPIFCKANYVFMEKSTKGIGVPSGGTGQACDALILCQLVCFFLFRYFRR</sequence>
<accession>A0A9W2YWV0</accession>
<gene>
    <name evidence="2" type="primary">LOC129922939</name>
</gene>
<name>A0A9W2YWV0_BIOGL</name>
<dbReference type="RefSeq" id="XP_055867189.1">
    <property type="nucleotide sequence ID" value="XM_056011214.1"/>
</dbReference>
<dbReference type="Proteomes" id="UP001165740">
    <property type="component" value="Chromosome 14"/>
</dbReference>
<organism evidence="1 2">
    <name type="scientific">Biomphalaria glabrata</name>
    <name type="common">Bloodfluke planorb</name>
    <name type="synonym">Freshwater snail</name>
    <dbReference type="NCBI Taxonomy" id="6526"/>
    <lineage>
        <taxon>Eukaryota</taxon>
        <taxon>Metazoa</taxon>
        <taxon>Spiralia</taxon>
        <taxon>Lophotrochozoa</taxon>
        <taxon>Mollusca</taxon>
        <taxon>Gastropoda</taxon>
        <taxon>Heterobranchia</taxon>
        <taxon>Euthyneura</taxon>
        <taxon>Panpulmonata</taxon>
        <taxon>Hygrophila</taxon>
        <taxon>Lymnaeoidea</taxon>
        <taxon>Planorbidae</taxon>
        <taxon>Biomphalaria</taxon>
    </lineage>
</organism>
<protein>
    <submittedName>
        <fullName evidence="2">Uncharacterized protein LOC129922939</fullName>
    </submittedName>
</protein>
<dbReference type="AlphaFoldDB" id="A0A9W2YWV0"/>
<dbReference type="GeneID" id="129922939"/>
<keyword evidence="1" id="KW-1185">Reference proteome</keyword>
<reference evidence="2" key="1">
    <citation type="submission" date="2025-08" db="UniProtKB">
        <authorList>
            <consortium name="RefSeq"/>
        </authorList>
    </citation>
    <scope>IDENTIFICATION</scope>
</reference>
<evidence type="ECO:0000313" key="2">
    <source>
        <dbReference type="RefSeq" id="XP_055867189.1"/>
    </source>
</evidence>